<dbReference type="GO" id="GO:0051015">
    <property type="term" value="F:actin filament binding"/>
    <property type="evidence" value="ECO:0007669"/>
    <property type="project" value="TreeGrafter"/>
</dbReference>
<organism evidence="9 10">
    <name type="scientific">Araneus ventricosus</name>
    <name type="common">Orbweaver spider</name>
    <name type="synonym">Epeira ventricosa</name>
    <dbReference type="NCBI Taxonomy" id="182803"/>
    <lineage>
        <taxon>Eukaryota</taxon>
        <taxon>Metazoa</taxon>
        <taxon>Ecdysozoa</taxon>
        <taxon>Arthropoda</taxon>
        <taxon>Chelicerata</taxon>
        <taxon>Arachnida</taxon>
        <taxon>Araneae</taxon>
        <taxon>Araneomorphae</taxon>
        <taxon>Entelegynae</taxon>
        <taxon>Araneoidea</taxon>
        <taxon>Araneidae</taxon>
        <taxon>Araneus</taxon>
    </lineage>
</organism>
<dbReference type="Gene3D" id="1.20.58.530">
    <property type="match status" value="1"/>
</dbReference>
<dbReference type="Pfam" id="PF00063">
    <property type="entry name" value="Myosin_head"/>
    <property type="match status" value="1"/>
</dbReference>
<evidence type="ECO:0000259" key="8">
    <source>
        <dbReference type="PROSITE" id="PS51456"/>
    </source>
</evidence>
<dbReference type="Proteomes" id="UP000499080">
    <property type="component" value="Unassembled WGS sequence"/>
</dbReference>
<dbReference type="GO" id="GO:0009888">
    <property type="term" value="P:tissue development"/>
    <property type="evidence" value="ECO:0007669"/>
    <property type="project" value="UniProtKB-ARBA"/>
</dbReference>
<gene>
    <name evidence="9" type="primary">myoI_1</name>
    <name evidence="9" type="ORF">AVEN_158274_1</name>
</gene>
<dbReference type="GO" id="GO:0005524">
    <property type="term" value="F:ATP binding"/>
    <property type="evidence" value="ECO:0007669"/>
    <property type="project" value="UniProtKB-UniRule"/>
</dbReference>
<dbReference type="GO" id="GO:0007015">
    <property type="term" value="P:actin filament organization"/>
    <property type="evidence" value="ECO:0007669"/>
    <property type="project" value="TreeGrafter"/>
</dbReference>
<keyword evidence="6 7" id="KW-0009">Actin-binding</keyword>
<reference evidence="9 10" key="1">
    <citation type="journal article" date="2019" name="Sci. Rep.">
        <title>Orb-weaving spider Araneus ventricosus genome elucidates the spidroin gene catalogue.</title>
        <authorList>
            <person name="Kono N."/>
            <person name="Nakamura H."/>
            <person name="Ohtoshi R."/>
            <person name="Moran D.A.P."/>
            <person name="Shinohara A."/>
            <person name="Yoshida Y."/>
            <person name="Fujiwara M."/>
            <person name="Mori M."/>
            <person name="Tomita M."/>
            <person name="Arakawa K."/>
        </authorList>
    </citation>
    <scope>NUCLEOTIDE SEQUENCE [LARGE SCALE GENOMIC DNA]</scope>
</reference>
<proteinExistence type="inferred from homology"/>
<comment type="caution">
    <text evidence="9">The sequence shown here is derived from an EMBL/GenBank/DDBJ whole genome shotgun (WGS) entry which is preliminary data.</text>
</comment>
<dbReference type="InterPro" id="IPR036961">
    <property type="entry name" value="Kinesin_motor_dom_sf"/>
</dbReference>
<accession>A0A4Y2S3W3</accession>
<dbReference type="Gene3D" id="1.10.10.820">
    <property type="match status" value="1"/>
</dbReference>
<keyword evidence="2 7" id="KW-0547">Nucleotide-binding</keyword>
<dbReference type="PROSITE" id="PS51456">
    <property type="entry name" value="MYOSIN_MOTOR"/>
    <property type="match status" value="1"/>
</dbReference>
<evidence type="ECO:0000256" key="4">
    <source>
        <dbReference type="ARBA" id="ARBA00023123"/>
    </source>
</evidence>
<dbReference type="Gene3D" id="1.20.120.720">
    <property type="entry name" value="Myosin VI head, motor domain, U50 subdomain"/>
    <property type="match status" value="1"/>
</dbReference>
<comment type="caution">
    <text evidence="7">Lacks conserved residue(s) required for the propagation of feature annotation.</text>
</comment>
<dbReference type="PANTHER" id="PTHR13140">
    <property type="entry name" value="MYOSIN"/>
    <property type="match status" value="1"/>
</dbReference>
<comment type="similarity">
    <text evidence="1 7">Belongs to the TRAFAC class myosin-kinesin ATPase superfamily. Myosin family.</text>
</comment>
<dbReference type="OrthoDB" id="6435043at2759"/>
<evidence type="ECO:0000256" key="7">
    <source>
        <dbReference type="PROSITE-ProRule" id="PRU00782"/>
    </source>
</evidence>
<evidence type="ECO:0000256" key="1">
    <source>
        <dbReference type="ARBA" id="ARBA00008314"/>
    </source>
</evidence>
<evidence type="ECO:0000256" key="2">
    <source>
        <dbReference type="ARBA" id="ARBA00022741"/>
    </source>
</evidence>
<dbReference type="PRINTS" id="PR00193">
    <property type="entry name" value="MYOSINHEAVY"/>
</dbReference>
<evidence type="ECO:0000256" key="3">
    <source>
        <dbReference type="ARBA" id="ARBA00022840"/>
    </source>
</evidence>
<dbReference type="FunFam" id="1.10.10.820:FF:000001">
    <property type="entry name" value="Myosin heavy chain"/>
    <property type="match status" value="1"/>
</dbReference>
<sequence length="490" mass="55198">MNFSTPLSPSDNVLVSGPEASGAKNAFTLCMLNLTSRVKRPPAGVERKFGERALTQAFLLSSDHVSKWLGLFQNGLSVTSKRDVNIIKFSPGCWLGEVPVILAKSPKNNWVLQYSGKKIGQQDPHVFAIAEAAYNSLQTLDSNQACVISGESGAGKTETTKFILQYLCTVTTNISTWIEQQILEANTILEAFGNAKTVRNDNSSRFGKFIQVCFDSRYQIKGCIIQDYLLEQSRITFQSKGERNYHVFYQLVAGAQRNRDLREQFMIGTAESYTYLNQSNCFKIEGVEDASMFDALRLAMSVLNVPTEMCDGIFSVLSSILWLGNLNFQDVDGERCSLTSEDEEIIMTVATLLGLMPDELTQVSLQRQINVRGNVTEIPLKISEARENRHAMAKALYSRTFAWIVNYINTCTNPGLDSERFLGVLDIFGFENFDVNSFEQLCINFTNEKLHKFFNHYVFALEQEINYHTHLEEEYANYRKPPDGVDSTSQ</sequence>
<feature type="binding site" evidence="7">
    <location>
        <begin position="150"/>
        <end position="157"/>
    </location>
    <ligand>
        <name>ATP</name>
        <dbReference type="ChEBI" id="CHEBI:30616"/>
    </ligand>
</feature>
<keyword evidence="5 7" id="KW-0505">Motor protein</keyword>
<keyword evidence="4 7" id="KW-0518">Myosin</keyword>
<keyword evidence="10" id="KW-1185">Reference proteome</keyword>
<dbReference type="EMBL" id="BGPR01019446">
    <property type="protein sequence ID" value="GBN81955.1"/>
    <property type="molecule type" value="Genomic_DNA"/>
</dbReference>
<dbReference type="SUPFAM" id="SSF52540">
    <property type="entry name" value="P-loop containing nucleoside triphosphate hydrolases"/>
    <property type="match status" value="1"/>
</dbReference>
<dbReference type="GO" id="GO:0000146">
    <property type="term" value="F:microfilament motor activity"/>
    <property type="evidence" value="ECO:0007669"/>
    <property type="project" value="TreeGrafter"/>
</dbReference>
<name>A0A4Y2S3W3_ARAVE</name>
<dbReference type="GO" id="GO:0016459">
    <property type="term" value="C:myosin complex"/>
    <property type="evidence" value="ECO:0007669"/>
    <property type="project" value="UniProtKB-KW"/>
</dbReference>
<dbReference type="PANTHER" id="PTHR13140:SF561">
    <property type="entry name" value="MIP31562P1"/>
    <property type="match status" value="1"/>
</dbReference>
<dbReference type="InterPro" id="IPR001609">
    <property type="entry name" value="Myosin_head_motor_dom-like"/>
</dbReference>
<dbReference type="GO" id="GO:0005737">
    <property type="term" value="C:cytoplasm"/>
    <property type="evidence" value="ECO:0007669"/>
    <property type="project" value="TreeGrafter"/>
</dbReference>
<evidence type="ECO:0000256" key="5">
    <source>
        <dbReference type="ARBA" id="ARBA00023175"/>
    </source>
</evidence>
<evidence type="ECO:0000313" key="10">
    <source>
        <dbReference type="Proteomes" id="UP000499080"/>
    </source>
</evidence>
<evidence type="ECO:0000256" key="6">
    <source>
        <dbReference type="ARBA" id="ARBA00023203"/>
    </source>
</evidence>
<dbReference type="InterPro" id="IPR027417">
    <property type="entry name" value="P-loop_NTPase"/>
</dbReference>
<protein>
    <submittedName>
        <fullName evidence="9">Myosin-I heavy chain</fullName>
    </submittedName>
</protein>
<dbReference type="SMART" id="SM00242">
    <property type="entry name" value="MYSc"/>
    <property type="match status" value="1"/>
</dbReference>
<dbReference type="Gene3D" id="3.40.850.10">
    <property type="entry name" value="Kinesin motor domain"/>
    <property type="match status" value="1"/>
</dbReference>
<dbReference type="AlphaFoldDB" id="A0A4Y2S3W3"/>
<dbReference type="GO" id="GO:0048513">
    <property type="term" value="P:animal organ development"/>
    <property type="evidence" value="ECO:0007669"/>
    <property type="project" value="UniProtKB-ARBA"/>
</dbReference>
<keyword evidence="3 7" id="KW-0067">ATP-binding</keyword>
<dbReference type="GO" id="GO:0048731">
    <property type="term" value="P:system development"/>
    <property type="evidence" value="ECO:0007669"/>
    <property type="project" value="UniProtKB-ARBA"/>
</dbReference>
<feature type="domain" description="Myosin motor" evidence="8">
    <location>
        <begin position="113"/>
        <end position="490"/>
    </location>
</feature>
<dbReference type="GO" id="GO:0016020">
    <property type="term" value="C:membrane"/>
    <property type="evidence" value="ECO:0007669"/>
    <property type="project" value="TreeGrafter"/>
</dbReference>
<evidence type="ECO:0000313" key="9">
    <source>
        <dbReference type="EMBL" id="GBN81955.1"/>
    </source>
</evidence>